<dbReference type="RefSeq" id="WP_133701892.1">
    <property type="nucleotide sequence ID" value="NZ_SNXS01000004.1"/>
</dbReference>
<keyword evidence="3" id="KW-0813">Transport</keyword>
<feature type="coiled-coil region" evidence="4">
    <location>
        <begin position="145"/>
        <end position="172"/>
    </location>
</feature>
<dbReference type="InterPro" id="IPR058627">
    <property type="entry name" value="MdtA-like_C"/>
</dbReference>
<keyword evidence="4" id="KW-0175">Coiled coil</keyword>
<dbReference type="Proteomes" id="UP000295361">
    <property type="component" value="Unassembled WGS sequence"/>
</dbReference>
<feature type="signal peptide" evidence="5">
    <location>
        <begin position="1"/>
        <end position="27"/>
    </location>
</feature>
<name>A0A4R6QKE5_9BURK</name>
<dbReference type="NCBIfam" id="TIGR01730">
    <property type="entry name" value="RND_mfp"/>
    <property type="match status" value="1"/>
</dbReference>
<evidence type="ECO:0000256" key="4">
    <source>
        <dbReference type="SAM" id="Coils"/>
    </source>
</evidence>
<dbReference type="PROSITE" id="PS51257">
    <property type="entry name" value="PROKAR_LIPOPROTEIN"/>
    <property type="match status" value="1"/>
</dbReference>
<dbReference type="PANTHER" id="PTHR30469:SF15">
    <property type="entry name" value="HLYD FAMILY OF SECRETION PROTEINS"/>
    <property type="match status" value="1"/>
</dbReference>
<dbReference type="GO" id="GO:0015562">
    <property type="term" value="F:efflux transmembrane transporter activity"/>
    <property type="evidence" value="ECO:0007669"/>
    <property type="project" value="TreeGrafter"/>
</dbReference>
<dbReference type="Pfam" id="PF25917">
    <property type="entry name" value="BSH_RND"/>
    <property type="match status" value="1"/>
</dbReference>
<evidence type="ECO:0000256" key="1">
    <source>
        <dbReference type="ARBA" id="ARBA00004196"/>
    </source>
</evidence>
<dbReference type="InterPro" id="IPR058625">
    <property type="entry name" value="MdtA-like_BSH"/>
</dbReference>
<dbReference type="InParanoid" id="A0A4R6QKE5"/>
<evidence type="ECO:0000313" key="9">
    <source>
        <dbReference type="Proteomes" id="UP000295361"/>
    </source>
</evidence>
<evidence type="ECO:0000256" key="3">
    <source>
        <dbReference type="ARBA" id="ARBA00022448"/>
    </source>
</evidence>
<evidence type="ECO:0000313" key="8">
    <source>
        <dbReference type="EMBL" id="TDP64050.1"/>
    </source>
</evidence>
<evidence type="ECO:0000259" key="7">
    <source>
        <dbReference type="Pfam" id="PF25967"/>
    </source>
</evidence>
<dbReference type="Gene3D" id="1.10.287.470">
    <property type="entry name" value="Helix hairpin bin"/>
    <property type="match status" value="1"/>
</dbReference>
<dbReference type="OrthoDB" id="9806939at2"/>
<comment type="caution">
    <text evidence="8">The sequence shown here is derived from an EMBL/GenBank/DDBJ whole genome shotgun (WGS) entry which is preliminary data.</text>
</comment>
<reference evidence="8 9" key="1">
    <citation type="submission" date="2019-03" db="EMBL/GenBank/DDBJ databases">
        <title>Genomic Encyclopedia of Type Strains, Phase IV (KMG-IV): sequencing the most valuable type-strain genomes for metagenomic binning, comparative biology and taxonomic classification.</title>
        <authorList>
            <person name="Goeker M."/>
        </authorList>
    </citation>
    <scope>NUCLEOTIDE SEQUENCE [LARGE SCALE GENOMIC DNA]</scope>
    <source>
        <strain evidence="8 9">DSM 16998</strain>
    </source>
</reference>
<gene>
    <name evidence="8" type="ORF">DES47_104334</name>
</gene>
<dbReference type="EMBL" id="SNXS01000004">
    <property type="protein sequence ID" value="TDP64050.1"/>
    <property type="molecule type" value="Genomic_DNA"/>
</dbReference>
<dbReference type="SUPFAM" id="SSF111369">
    <property type="entry name" value="HlyD-like secretion proteins"/>
    <property type="match status" value="1"/>
</dbReference>
<dbReference type="Gene3D" id="2.40.30.170">
    <property type="match status" value="1"/>
</dbReference>
<dbReference type="Gene3D" id="2.40.420.20">
    <property type="match status" value="1"/>
</dbReference>
<feature type="chain" id="PRO_5021026743" evidence="5">
    <location>
        <begin position="28"/>
        <end position="384"/>
    </location>
</feature>
<sequence length="384" mass="40122">MPNARFPLRLTQGLRLAPALVLALALAACSKPQEAPAPERAVRTQVVQVGSAGGTHEFAAEVRARTESRLGFRVAGKLVARRVNLGDTVKAGQVLAQLDPQDLKLAQDAAKASQVAAQANYDLNLADFRRAKDLKDQGFVSGAELERRETALKAAKSQLDQARAQMNVQSNQAGYAVLHSDVSGVVTGIEAEPGSVVNAGTPIVRVAQDGPRDVVFSVPEDRVASFRAAAAVPGALKVKLWGVEGVMLDATLHEVAAAADASTRTFQVKAEVKSPAAKLGQTATVQLELPKLADVIKLPLSAVMEFQGKSSVWLLDPKTMTVSTQVVQVLSADGNEVVISGGLRGGQEVVTAGVHVLTPGQKVKRYGLTERAAAAAVAASGASR</sequence>
<organism evidence="8 9">
    <name type="scientific">Roseateles toxinivorans</name>
    <dbReference type="NCBI Taxonomy" id="270368"/>
    <lineage>
        <taxon>Bacteria</taxon>
        <taxon>Pseudomonadati</taxon>
        <taxon>Pseudomonadota</taxon>
        <taxon>Betaproteobacteria</taxon>
        <taxon>Burkholderiales</taxon>
        <taxon>Sphaerotilaceae</taxon>
        <taxon>Roseateles</taxon>
    </lineage>
</organism>
<dbReference type="InterPro" id="IPR006143">
    <property type="entry name" value="RND_pump_MFP"/>
</dbReference>
<comment type="similarity">
    <text evidence="2">Belongs to the membrane fusion protein (MFP) (TC 8.A.1) family.</text>
</comment>
<comment type="subcellular location">
    <subcellularLocation>
        <location evidence="1">Cell envelope</location>
    </subcellularLocation>
</comment>
<dbReference type="GO" id="GO:1990281">
    <property type="term" value="C:efflux pump complex"/>
    <property type="evidence" value="ECO:0007669"/>
    <property type="project" value="TreeGrafter"/>
</dbReference>
<feature type="domain" description="Multidrug resistance protein MdtA-like barrel-sandwich hybrid" evidence="6">
    <location>
        <begin position="71"/>
        <end position="202"/>
    </location>
</feature>
<accession>A0A4R6QKE5</accession>
<dbReference type="AlphaFoldDB" id="A0A4R6QKE5"/>
<dbReference type="PANTHER" id="PTHR30469">
    <property type="entry name" value="MULTIDRUG RESISTANCE PROTEIN MDTA"/>
    <property type="match status" value="1"/>
</dbReference>
<proteinExistence type="inferred from homology"/>
<dbReference type="Gene3D" id="2.40.50.100">
    <property type="match status" value="1"/>
</dbReference>
<evidence type="ECO:0000259" key="6">
    <source>
        <dbReference type="Pfam" id="PF25917"/>
    </source>
</evidence>
<dbReference type="Pfam" id="PF25967">
    <property type="entry name" value="RND-MFP_C"/>
    <property type="match status" value="1"/>
</dbReference>
<protein>
    <submittedName>
        <fullName evidence="8">RND family efflux transporter MFP subunit</fullName>
    </submittedName>
</protein>
<keyword evidence="5" id="KW-0732">Signal</keyword>
<evidence type="ECO:0000256" key="2">
    <source>
        <dbReference type="ARBA" id="ARBA00009477"/>
    </source>
</evidence>
<keyword evidence="9" id="KW-1185">Reference proteome</keyword>
<evidence type="ECO:0000256" key="5">
    <source>
        <dbReference type="SAM" id="SignalP"/>
    </source>
</evidence>
<feature type="domain" description="Multidrug resistance protein MdtA-like C-terminal permuted SH3" evidence="7">
    <location>
        <begin position="295"/>
        <end position="354"/>
    </location>
</feature>